<proteinExistence type="predicted"/>
<name>A0A386UUC0_9RHOB</name>
<evidence type="ECO:0000313" key="2">
    <source>
        <dbReference type="Proteomes" id="UP000272010"/>
    </source>
</evidence>
<protein>
    <submittedName>
        <fullName evidence="1">DUF159 family protein</fullName>
    </submittedName>
</protein>
<evidence type="ECO:0000313" key="1">
    <source>
        <dbReference type="EMBL" id="AYF03869.1"/>
    </source>
</evidence>
<dbReference type="Proteomes" id="UP000272010">
    <property type="component" value="Plasmid pYEE3"/>
</dbReference>
<reference evidence="2" key="1">
    <citation type="submission" date="2018-07" db="EMBL/GenBank/DDBJ databases">
        <title>Genome Structure of the Opportunistic Pathogen Paracoccus yeei (Alphaproteobacteria) and Identification of Putative Virulence Factors.</title>
        <authorList>
            <person name="Lasek R."/>
            <person name="Szuplewska M."/>
            <person name="Mitura M."/>
            <person name="Decewicz P."/>
            <person name="Chmielowska C."/>
            <person name="Pawlot A."/>
            <person name="Sentkowska D."/>
            <person name="Czarnecki J."/>
            <person name="Bartosik D."/>
        </authorList>
    </citation>
    <scope>NUCLEOTIDE SEQUENCE [LARGE SCALE GENOMIC DNA]</scope>
    <source>
        <strain evidence="2">CCUG 32053</strain>
        <plasmid evidence="2">pyee3</plasmid>
    </source>
</reference>
<accession>A0A386UUC0</accession>
<organism evidence="1 2">
    <name type="scientific">Paracoccus yeei</name>
    <dbReference type="NCBI Taxonomy" id="147645"/>
    <lineage>
        <taxon>Bacteria</taxon>
        <taxon>Pseudomonadati</taxon>
        <taxon>Pseudomonadota</taxon>
        <taxon>Alphaproteobacteria</taxon>
        <taxon>Rhodobacterales</taxon>
        <taxon>Paracoccaceae</taxon>
        <taxon>Paracoccus</taxon>
    </lineage>
</organism>
<dbReference type="AlphaFoldDB" id="A0A386UUC0"/>
<dbReference type="EMBL" id="CP031081">
    <property type="protein sequence ID" value="AYF03869.1"/>
    <property type="molecule type" value="Genomic_DNA"/>
</dbReference>
<sequence>MRLVFREALSKGDELINTAVNLGSWTGIFPDYQPPILRAIKGHNWILTTVRWSMPTLPAGLSRKRTHAR</sequence>
<geneLocation type="plasmid" evidence="2">
    <name>pyee3</name>
</geneLocation>
<keyword evidence="1" id="KW-0614">Plasmid</keyword>
<gene>
    <name evidence="1" type="ORF">PY32053_04351</name>
</gene>